<dbReference type="Gene3D" id="1.10.3470.10">
    <property type="entry name" value="ABC transporter involved in vitamin B12 uptake, BtuC"/>
    <property type="match status" value="1"/>
</dbReference>
<evidence type="ECO:0000256" key="12">
    <source>
        <dbReference type="ARBA" id="ARBA00040080"/>
    </source>
</evidence>
<dbReference type="EMBL" id="CP047588">
    <property type="protein sequence ID" value="QIE02030.1"/>
    <property type="molecule type" value="Genomic_DNA"/>
</dbReference>
<dbReference type="NCBIfam" id="NF007089">
    <property type="entry name" value="PRK09543.1"/>
    <property type="match status" value="1"/>
</dbReference>
<comment type="function">
    <text evidence="1">Involved in the high-affinity zinc uptake transport system.</text>
</comment>
<evidence type="ECO:0000256" key="3">
    <source>
        <dbReference type="ARBA" id="ARBA00008034"/>
    </source>
</evidence>
<dbReference type="RefSeq" id="WP_163119293.1">
    <property type="nucleotide sequence ID" value="NZ_CP047588.1"/>
</dbReference>
<keyword evidence="8" id="KW-0864">Zinc transport</keyword>
<feature type="transmembrane region" description="Helical" evidence="14">
    <location>
        <begin position="166"/>
        <end position="193"/>
    </location>
</feature>
<accession>A0A6C1FBN2</accession>
<feature type="transmembrane region" description="Helical" evidence="14">
    <location>
        <begin position="126"/>
        <end position="146"/>
    </location>
</feature>
<dbReference type="Pfam" id="PF00950">
    <property type="entry name" value="ABC-3"/>
    <property type="match status" value="1"/>
</dbReference>
<keyword evidence="7" id="KW-0862">Zinc</keyword>
<dbReference type="Proteomes" id="UP000502958">
    <property type="component" value="Chromosome"/>
</dbReference>
<sequence length="264" mass="29396">MFKLIFLGWLTGVILSLTTAALGSFVLWRRMASFGDTLSHSSILGIAISIIFNINSFFSLFLLMSILAIILAWLETLLPFAIDTILNIISHSTLSLGIILMSIISNNHRIDVTHYLFGDLLAVTKYDLIIIVINSIIILSILYYYWNYILSATINEELAQADGINIFYARLIIMLIIALNISISIKFVGALLITSLLIIPPATAQHFSNSPENMVIISILVSIISVTGGIIFSFYAHTPTSPSIVLFSSFLCLISNIRKYFFYK</sequence>
<name>A0A6C1FBN2_BUCUN</name>
<evidence type="ECO:0000256" key="11">
    <source>
        <dbReference type="ARBA" id="ARBA00023136"/>
    </source>
</evidence>
<feature type="transmembrane region" description="Helical" evidence="14">
    <location>
        <begin position="242"/>
        <end position="261"/>
    </location>
</feature>
<organism evidence="15 16">
    <name type="scientific">Buchnera aphidicola subsp. Uroleucon sonchi</name>
    <dbReference type="NCBI Taxonomy" id="118118"/>
    <lineage>
        <taxon>Bacteria</taxon>
        <taxon>Pseudomonadati</taxon>
        <taxon>Pseudomonadota</taxon>
        <taxon>Gammaproteobacteria</taxon>
        <taxon>Enterobacterales</taxon>
        <taxon>Erwiniaceae</taxon>
        <taxon>Buchnera</taxon>
    </lineage>
</organism>
<proteinExistence type="inferred from homology"/>
<evidence type="ECO:0000313" key="16">
    <source>
        <dbReference type="Proteomes" id="UP000502958"/>
    </source>
</evidence>
<dbReference type="InterPro" id="IPR001626">
    <property type="entry name" value="ABC_TroCD"/>
</dbReference>
<keyword evidence="4 13" id="KW-0813">Transport</keyword>
<keyword evidence="5" id="KW-1003">Cell membrane</keyword>
<dbReference type="InterPro" id="IPR037294">
    <property type="entry name" value="ABC_BtuC-like"/>
</dbReference>
<evidence type="ECO:0000256" key="13">
    <source>
        <dbReference type="RuleBase" id="RU003943"/>
    </source>
</evidence>
<keyword evidence="11 14" id="KW-0472">Membrane</keyword>
<dbReference type="CDD" id="cd06550">
    <property type="entry name" value="TM_ABC_iron-siderophores_like"/>
    <property type="match status" value="1"/>
</dbReference>
<dbReference type="GO" id="GO:0010043">
    <property type="term" value="P:response to zinc ion"/>
    <property type="evidence" value="ECO:0007669"/>
    <property type="project" value="TreeGrafter"/>
</dbReference>
<evidence type="ECO:0000256" key="4">
    <source>
        <dbReference type="ARBA" id="ARBA00022448"/>
    </source>
</evidence>
<gene>
    <name evidence="15" type="primary">znuB</name>
    <name evidence="15" type="ORF">GUU85_01480</name>
</gene>
<evidence type="ECO:0000256" key="6">
    <source>
        <dbReference type="ARBA" id="ARBA00022692"/>
    </source>
</evidence>
<dbReference type="AlphaFoldDB" id="A0A6C1FBN2"/>
<evidence type="ECO:0000256" key="14">
    <source>
        <dbReference type="SAM" id="Phobius"/>
    </source>
</evidence>
<evidence type="ECO:0000256" key="7">
    <source>
        <dbReference type="ARBA" id="ARBA00022833"/>
    </source>
</evidence>
<evidence type="ECO:0000256" key="9">
    <source>
        <dbReference type="ARBA" id="ARBA00022989"/>
    </source>
</evidence>
<dbReference type="GO" id="GO:0043190">
    <property type="term" value="C:ATP-binding cassette (ABC) transporter complex"/>
    <property type="evidence" value="ECO:0007669"/>
    <property type="project" value="InterPro"/>
</dbReference>
<evidence type="ECO:0000256" key="1">
    <source>
        <dbReference type="ARBA" id="ARBA00002313"/>
    </source>
</evidence>
<comment type="subcellular location">
    <subcellularLocation>
        <location evidence="2 13">Cell membrane</location>
        <topology evidence="2 13">Multi-pass membrane protein</topology>
    </subcellularLocation>
</comment>
<dbReference type="SUPFAM" id="SSF81345">
    <property type="entry name" value="ABC transporter involved in vitamin B12 uptake, BtuC"/>
    <property type="match status" value="1"/>
</dbReference>
<evidence type="ECO:0000256" key="8">
    <source>
        <dbReference type="ARBA" id="ARBA00022906"/>
    </source>
</evidence>
<dbReference type="PANTHER" id="PTHR30477">
    <property type="entry name" value="ABC-TRANSPORTER METAL-BINDING PROTEIN"/>
    <property type="match status" value="1"/>
</dbReference>
<feature type="transmembrane region" description="Helical" evidence="14">
    <location>
        <begin position="85"/>
        <end position="105"/>
    </location>
</feature>
<evidence type="ECO:0000256" key="10">
    <source>
        <dbReference type="ARBA" id="ARBA00023065"/>
    </source>
</evidence>
<feature type="transmembrane region" description="Helical" evidence="14">
    <location>
        <begin position="6"/>
        <end position="28"/>
    </location>
</feature>
<protein>
    <recommendedName>
        <fullName evidence="12">High-affinity zinc uptake system membrane protein ZnuB</fullName>
    </recommendedName>
</protein>
<evidence type="ECO:0000256" key="5">
    <source>
        <dbReference type="ARBA" id="ARBA00022475"/>
    </source>
</evidence>
<keyword evidence="9 14" id="KW-1133">Transmembrane helix</keyword>
<dbReference type="PANTHER" id="PTHR30477:SF23">
    <property type="entry name" value="HIGH-AFFINITY ZINC UPTAKE SYSTEM MEMBRANE PROTEIN ZNUB"/>
    <property type="match status" value="1"/>
</dbReference>
<feature type="transmembrane region" description="Helical" evidence="14">
    <location>
        <begin position="214"/>
        <end position="236"/>
    </location>
</feature>
<evidence type="ECO:0000313" key="15">
    <source>
        <dbReference type="EMBL" id="QIE02030.1"/>
    </source>
</evidence>
<feature type="transmembrane region" description="Helical" evidence="14">
    <location>
        <begin position="40"/>
        <end position="73"/>
    </location>
</feature>
<keyword evidence="10" id="KW-0406">Ion transport</keyword>
<dbReference type="GO" id="GO:0006829">
    <property type="term" value="P:zinc ion transport"/>
    <property type="evidence" value="ECO:0007669"/>
    <property type="project" value="UniProtKB-KW"/>
</dbReference>
<dbReference type="GO" id="GO:0055085">
    <property type="term" value="P:transmembrane transport"/>
    <property type="evidence" value="ECO:0007669"/>
    <property type="project" value="InterPro"/>
</dbReference>
<keyword evidence="6 13" id="KW-0812">Transmembrane</keyword>
<reference evidence="15 16" key="1">
    <citation type="submission" date="2020-01" db="EMBL/GenBank/DDBJ databases">
        <title>Complete genome of Buchnera aphidicola isolated from Chaitophorus populeti.</title>
        <authorList>
            <person name="Park J."/>
            <person name="Xi H."/>
        </authorList>
    </citation>
    <scope>NUCLEOTIDE SEQUENCE [LARGE SCALE GENOMIC DNA]</scope>
    <source>
        <strain evidence="15 16">UsonBac</strain>
    </source>
</reference>
<comment type="similarity">
    <text evidence="3 13">Belongs to the ABC-3 integral membrane protein family.</text>
</comment>
<evidence type="ECO:0000256" key="2">
    <source>
        <dbReference type="ARBA" id="ARBA00004651"/>
    </source>
</evidence>